<evidence type="ECO:0000259" key="2">
    <source>
        <dbReference type="Pfam" id="PF18962"/>
    </source>
</evidence>
<feature type="domain" description="Secretion system C-terminal sorting" evidence="2">
    <location>
        <begin position="75"/>
        <end position="150"/>
    </location>
</feature>
<organism evidence="3 4">
    <name type="scientific">Apibacter mensalis</name>
    <dbReference type="NCBI Taxonomy" id="1586267"/>
    <lineage>
        <taxon>Bacteria</taxon>
        <taxon>Pseudomonadati</taxon>
        <taxon>Bacteroidota</taxon>
        <taxon>Flavobacteriia</taxon>
        <taxon>Flavobacteriales</taxon>
        <taxon>Weeksellaceae</taxon>
        <taxon>Apibacter</taxon>
    </lineage>
</organism>
<gene>
    <name evidence="3" type="ORF">Ga0061079_105170</name>
</gene>
<dbReference type="RefSeq" id="WP_141656204.1">
    <property type="nucleotide sequence ID" value="NZ_FCOR01000005.1"/>
</dbReference>
<evidence type="ECO:0000313" key="4">
    <source>
        <dbReference type="Proteomes" id="UP000182761"/>
    </source>
</evidence>
<dbReference type="Proteomes" id="UP000182761">
    <property type="component" value="Unassembled WGS sequence"/>
</dbReference>
<name>A0A0X3APC5_9FLAO</name>
<dbReference type="Pfam" id="PF18962">
    <property type="entry name" value="Por_Secre_tail"/>
    <property type="match status" value="1"/>
</dbReference>
<dbReference type="EMBL" id="FCOR01000005">
    <property type="protein sequence ID" value="CVK16211.1"/>
    <property type="molecule type" value="Genomic_DNA"/>
</dbReference>
<dbReference type="OrthoDB" id="1263843at2"/>
<evidence type="ECO:0000313" key="3">
    <source>
        <dbReference type="EMBL" id="CVK16211.1"/>
    </source>
</evidence>
<dbReference type="STRING" id="1586267.GCA_001418685_01057"/>
<keyword evidence="4" id="KW-1185">Reference proteome</keyword>
<evidence type="ECO:0000256" key="1">
    <source>
        <dbReference type="ARBA" id="ARBA00022729"/>
    </source>
</evidence>
<protein>
    <submittedName>
        <fullName evidence="3">Por secretion system C-terminal sorting domain-containing protein</fullName>
    </submittedName>
</protein>
<dbReference type="InterPro" id="IPR026444">
    <property type="entry name" value="Secre_tail"/>
</dbReference>
<keyword evidence="1" id="KW-0732">Signal</keyword>
<reference evidence="3 4" key="1">
    <citation type="submission" date="2016-01" db="EMBL/GenBank/DDBJ databases">
        <authorList>
            <person name="McClelland M."/>
            <person name="Jain A."/>
            <person name="Saraogi P."/>
            <person name="Mendelson R."/>
            <person name="Westerman R."/>
            <person name="SanMiguel P."/>
            <person name="Csonka L."/>
        </authorList>
    </citation>
    <scope>NUCLEOTIDE SEQUENCE [LARGE SCALE GENOMIC DNA]</scope>
    <source>
        <strain evidence="3 4">R-53146</strain>
    </source>
</reference>
<sequence>MRYFYLFLFCLLYRIEFIQAQNLYFGYDDSGNQVLRKLEYDEVRDPISRLLQPESIDPSAVGEPIMYTKNNEIEIYPNPVETALTIRWNPVIANLLIKIELLAYNATLIEEVKFKASERKAVLNMGPKPSGVYYVKLYCSDGRIIHHTVIKK</sequence>
<proteinExistence type="predicted"/>
<dbReference type="AlphaFoldDB" id="A0A0X3APC5"/>
<accession>A0A0X3APC5</accession>